<dbReference type="CDD" id="cd00078">
    <property type="entry name" value="HECTc"/>
    <property type="match status" value="1"/>
</dbReference>
<dbReference type="InterPro" id="IPR009091">
    <property type="entry name" value="RCC1/BLIP-II"/>
</dbReference>
<evidence type="ECO:0000313" key="8">
    <source>
        <dbReference type="Proteomes" id="UP000179807"/>
    </source>
</evidence>
<dbReference type="PANTHER" id="PTHR45622:SF70">
    <property type="entry name" value="SECRETION-REGULATING GUANINE NUCLEOTIDE EXCHANGE FACTOR"/>
    <property type="match status" value="1"/>
</dbReference>
<dbReference type="PROSITE" id="PS50237">
    <property type="entry name" value="HECT"/>
    <property type="match status" value="1"/>
</dbReference>
<dbReference type="Gene3D" id="3.30.2160.10">
    <property type="entry name" value="Hect, E3 ligase catalytic domain"/>
    <property type="match status" value="1"/>
</dbReference>
<accession>A0A1J4JF16</accession>
<dbReference type="Gene3D" id="2.130.10.30">
    <property type="entry name" value="Regulator of chromosome condensation 1/beta-lactamase-inhibitor protein II"/>
    <property type="match status" value="1"/>
</dbReference>
<feature type="repeat" description="RCC1" evidence="5">
    <location>
        <begin position="218"/>
        <end position="277"/>
    </location>
</feature>
<dbReference type="Gene3D" id="3.30.2410.10">
    <property type="entry name" value="Hect, E3 ligase catalytic domain"/>
    <property type="match status" value="1"/>
</dbReference>
<dbReference type="InterPro" id="IPR000569">
    <property type="entry name" value="HECT_dom"/>
</dbReference>
<gene>
    <name evidence="7" type="ORF">TRFO_10251</name>
</gene>
<dbReference type="AlphaFoldDB" id="A0A1J4JF16"/>
<reference evidence="7" key="1">
    <citation type="submission" date="2016-10" db="EMBL/GenBank/DDBJ databases">
        <authorList>
            <person name="Benchimol M."/>
            <person name="Almeida L.G."/>
            <person name="Vasconcelos A.T."/>
            <person name="Perreira-Neves A."/>
            <person name="Rosa I.A."/>
            <person name="Tasca T."/>
            <person name="Bogo M.R."/>
            <person name="de Souza W."/>
        </authorList>
    </citation>
    <scope>NUCLEOTIDE SEQUENCE [LARGE SCALE GENOMIC DNA]</scope>
    <source>
        <strain evidence="7">K</strain>
    </source>
</reference>
<keyword evidence="1" id="KW-0808">Transferase</keyword>
<keyword evidence="8" id="KW-1185">Reference proteome</keyword>
<dbReference type="VEuPathDB" id="TrichDB:TRFO_10251"/>
<protein>
    <recommendedName>
        <fullName evidence="6">HECT domain-containing protein</fullName>
    </recommendedName>
</protein>
<sequence length="1126" mass="125003">MAQTIKTSQTKKYFLIPGNTAQILPLQDNETDNPSSNAIIRNKTPMGMSANKDKNINFGVRPPIPVKPILPNPRIISTPKGRRIETRTVKIHEPAKPKDINTVQNPRRAAPKASAYVFLDKISSLPSLNAKKAAFHDHTPLALQLLKLADRPIRQIAASQGSINVVTDNNKILVAETVINEERNSFVDFATPNSLNDLDVLSVSCGSQHTVVCAASGSNFVVLGSGDNTVGQLGFGNSNSNYSISNVNEFKVIKTPSRSRFHQVCCGNFFTFLLTDTAEVYCMGHNNHGQLGLGNQANSISEPTFCMALLGVPVISMAAGSSHSLALSATGVVFGAGSNKQGQLGISNQDDQYQFIVFDSLASVHIVHIAAYECVSAAIDEFGTLYVWGCQWGKSPNALTFQSDGNTPEKIVDVALGDDGRIAVLTARNKLIVSGFFVNGEPIKIPVDIISPSSAFVKLFSGGEYFFALTSSSKLLPLIANNNYNNKSLLPPTPIEIKDKLRPSNQILALNTSHLPTFFDLPSAQQVLGYIFASLSAINACFLIDNFTEDMASISSGVAIGSVLEFYNQLMKHDELMNCATVSFNELLSDLQSVHLSIRRPTTLRFLIVALFHPSPIEYKQSFLFWANLVMTISKLNAYSILTQWISVLNEDEIKHILKSIKDFIAVLASETNKLYSTVMFKSIKTLEMIWYASTRSKKLSFDMFYHETINKMIDLEEEHSRFTSEQSPWCFATTAPYVLDADSKTKFLHEISQAVMFNRQLSTVVEAANFFGNIPVLSPLDLFFVVKVKRDTIIQDTFTHICLLKNPDTDLKKPLKVIFENEPAVDAGGVQREFFELIVNQLLDPNINIFITKDNFIWFNKDSNDPTALQTYYITGILVGLAIFNGNLINIRFPNIVYKKLKGQTVTLSDLRELDSQLYNTLQSILSYQGDVENDMCLTYEYEGIPLIANGNDIPVTNRNREEYVNAVANYILNQSIASQFNSFKEGFLQAAGKIALNLFRPEELALLIAGREELDFYALMKATQYEGGFNADSPPVAAFWRIVFNRLTEEEKKKLLYFVTASPRAPIGGLGKVPFVIAKDGNRDHIPTSHTCYFMLVLPDEPDEDEMYKKLKIAIENSEGFAFK</sequence>
<evidence type="ECO:0000256" key="1">
    <source>
        <dbReference type="ARBA" id="ARBA00022679"/>
    </source>
</evidence>
<dbReference type="PANTHER" id="PTHR45622">
    <property type="entry name" value="UBIQUITIN-PROTEIN LIGASE E3A-RELATED"/>
    <property type="match status" value="1"/>
</dbReference>
<comment type="caution">
    <text evidence="7">The sequence shown here is derived from an EMBL/GenBank/DDBJ whole genome shotgun (WGS) entry which is preliminary data.</text>
</comment>
<dbReference type="PROSITE" id="PS00626">
    <property type="entry name" value="RCC1_2"/>
    <property type="match status" value="1"/>
</dbReference>
<name>A0A1J4JF16_9EUKA</name>
<dbReference type="InterPro" id="IPR000408">
    <property type="entry name" value="Reg_chr_condens"/>
</dbReference>
<evidence type="ECO:0000256" key="2">
    <source>
        <dbReference type="ARBA" id="ARBA00022737"/>
    </source>
</evidence>
<dbReference type="InterPro" id="IPR051709">
    <property type="entry name" value="Ub-ligase/GTPase-reg"/>
</dbReference>
<dbReference type="FunFam" id="3.30.2410.10:FF:000003">
    <property type="entry name" value="probable E3 ubiquitin-protein ligase HERC4 isoform X1"/>
    <property type="match status" value="1"/>
</dbReference>
<dbReference type="Pfam" id="PF00415">
    <property type="entry name" value="RCC1"/>
    <property type="match status" value="1"/>
</dbReference>
<dbReference type="PRINTS" id="PR00633">
    <property type="entry name" value="RCCNDNSATION"/>
</dbReference>
<dbReference type="SUPFAM" id="SSF50985">
    <property type="entry name" value="RCC1/BLIP-II"/>
    <property type="match status" value="2"/>
</dbReference>
<dbReference type="Pfam" id="PF00632">
    <property type="entry name" value="HECT"/>
    <property type="match status" value="1"/>
</dbReference>
<dbReference type="InterPro" id="IPR035983">
    <property type="entry name" value="Hect_E3_ubiquitin_ligase"/>
</dbReference>
<keyword evidence="2" id="KW-0677">Repeat</keyword>
<dbReference type="RefSeq" id="XP_068348989.1">
    <property type="nucleotide sequence ID" value="XM_068495334.1"/>
</dbReference>
<evidence type="ECO:0000256" key="5">
    <source>
        <dbReference type="PROSITE-ProRule" id="PRU00235"/>
    </source>
</evidence>
<dbReference type="SMART" id="SM00119">
    <property type="entry name" value="HECTc"/>
    <property type="match status" value="1"/>
</dbReference>
<proteinExistence type="predicted"/>
<evidence type="ECO:0000256" key="4">
    <source>
        <dbReference type="PROSITE-ProRule" id="PRU00104"/>
    </source>
</evidence>
<feature type="active site" description="Glycyl thioester intermediate" evidence="4">
    <location>
        <position position="1094"/>
    </location>
</feature>
<dbReference type="EMBL" id="MLAK01001215">
    <property type="protein sequence ID" value="OHS95852.1"/>
    <property type="molecule type" value="Genomic_DNA"/>
</dbReference>
<evidence type="ECO:0000313" key="7">
    <source>
        <dbReference type="EMBL" id="OHS95852.1"/>
    </source>
</evidence>
<dbReference type="GO" id="GO:0004842">
    <property type="term" value="F:ubiquitin-protein transferase activity"/>
    <property type="evidence" value="ECO:0007669"/>
    <property type="project" value="InterPro"/>
</dbReference>
<organism evidence="7 8">
    <name type="scientific">Tritrichomonas foetus</name>
    <dbReference type="NCBI Taxonomy" id="1144522"/>
    <lineage>
        <taxon>Eukaryota</taxon>
        <taxon>Metamonada</taxon>
        <taxon>Parabasalia</taxon>
        <taxon>Tritrichomonadida</taxon>
        <taxon>Tritrichomonadidae</taxon>
        <taxon>Tritrichomonas</taxon>
    </lineage>
</organism>
<dbReference type="OrthoDB" id="8068875at2759"/>
<dbReference type="SUPFAM" id="SSF56204">
    <property type="entry name" value="Hect, E3 ligase catalytic domain"/>
    <property type="match status" value="1"/>
</dbReference>
<dbReference type="Gene3D" id="3.90.1750.10">
    <property type="entry name" value="Hect, E3 ligase catalytic domains"/>
    <property type="match status" value="1"/>
</dbReference>
<dbReference type="GeneID" id="94830038"/>
<dbReference type="GO" id="GO:0005737">
    <property type="term" value="C:cytoplasm"/>
    <property type="evidence" value="ECO:0007669"/>
    <property type="project" value="TreeGrafter"/>
</dbReference>
<dbReference type="Proteomes" id="UP000179807">
    <property type="component" value="Unassembled WGS sequence"/>
</dbReference>
<evidence type="ECO:0000256" key="3">
    <source>
        <dbReference type="ARBA" id="ARBA00022786"/>
    </source>
</evidence>
<feature type="repeat" description="RCC1" evidence="5">
    <location>
        <begin position="278"/>
        <end position="330"/>
    </location>
</feature>
<evidence type="ECO:0000259" key="6">
    <source>
        <dbReference type="PROSITE" id="PS50237"/>
    </source>
</evidence>
<keyword evidence="3 4" id="KW-0833">Ubl conjugation pathway</keyword>
<feature type="domain" description="HECT" evidence="6">
    <location>
        <begin position="808"/>
        <end position="1126"/>
    </location>
</feature>
<dbReference type="PROSITE" id="PS50012">
    <property type="entry name" value="RCC1_3"/>
    <property type="match status" value="2"/>
</dbReference>